<dbReference type="GO" id="GO:0016747">
    <property type="term" value="F:acyltransferase activity, transferring groups other than amino-acyl groups"/>
    <property type="evidence" value="ECO:0007669"/>
    <property type="project" value="InterPro"/>
</dbReference>
<evidence type="ECO:0000256" key="2">
    <source>
        <dbReference type="ARBA" id="ARBA00023315"/>
    </source>
</evidence>
<dbReference type="Gene3D" id="3.40.630.30">
    <property type="match status" value="1"/>
</dbReference>
<sequence>MVSLRPATADDFEFFFELHKQTLGPYVDQVWGWDDDVQRAHLQRTIIPERTQVIVADGIDIGRLNVEDQPGEVFLGLIEIAPPYQGRGIGAELIEALLDDAFARGKQVRLNVLRVNSRAYRLYRKLGFREVSRDDTAPEIRISMLAKRPESRLPAF</sequence>
<protein>
    <recommendedName>
        <fullName evidence="3">N-acetyltransferase domain-containing protein</fullName>
    </recommendedName>
</protein>
<dbReference type="InterPro" id="IPR016181">
    <property type="entry name" value="Acyl_CoA_acyltransferase"/>
</dbReference>
<dbReference type="PANTHER" id="PTHR43877">
    <property type="entry name" value="AMINOALKYLPHOSPHONATE N-ACETYLTRANSFERASE-RELATED-RELATED"/>
    <property type="match status" value="1"/>
</dbReference>
<dbReference type="InterPro" id="IPR000182">
    <property type="entry name" value="GNAT_dom"/>
</dbReference>
<dbReference type="CDD" id="cd04301">
    <property type="entry name" value="NAT_SF"/>
    <property type="match status" value="1"/>
</dbReference>
<dbReference type="Proteomes" id="UP000193964">
    <property type="component" value="Unassembled WGS sequence"/>
</dbReference>
<dbReference type="AlphaFoldDB" id="A0A1X2ERT8"/>
<accession>A0A1X2ERT8</accession>
<feature type="domain" description="N-acetyltransferase" evidence="3">
    <location>
        <begin position="2"/>
        <end position="149"/>
    </location>
</feature>
<proteinExistence type="predicted"/>
<reference evidence="4 5" key="1">
    <citation type="submission" date="2016-01" db="EMBL/GenBank/DDBJ databases">
        <title>The new phylogeny of the genus Mycobacterium.</title>
        <authorList>
            <person name="Tarcisio F."/>
            <person name="Conor M."/>
            <person name="Antonella G."/>
            <person name="Elisabetta G."/>
            <person name="Giulia F.S."/>
            <person name="Sara T."/>
            <person name="Anna F."/>
            <person name="Clotilde B."/>
            <person name="Roberto B."/>
            <person name="Veronica D.S."/>
            <person name="Fabio R."/>
            <person name="Monica P."/>
            <person name="Olivier J."/>
            <person name="Enrico T."/>
            <person name="Nicola S."/>
        </authorList>
    </citation>
    <scope>NUCLEOTIDE SEQUENCE [LARGE SCALE GENOMIC DNA]</scope>
    <source>
        <strain evidence="4 5">ATCC 700010</strain>
    </source>
</reference>
<dbReference type="RefSeq" id="WP_085150353.1">
    <property type="nucleotide sequence ID" value="NZ_JACKUA010000047.1"/>
</dbReference>
<evidence type="ECO:0000313" key="4">
    <source>
        <dbReference type="EMBL" id="ORX08877.1"/>
    </source>
</evidence>
<evidence type="ECO:0000259" key="3">
    <source>
        <dbReference type="PROSITE" id="PS51186"/>
    </source>
</evidence>
<dbReference type="Pfam" id="PF00583">
    <property type="entry name" value="Acetyltransf_1"/>
    <property type="match status" value="1"/>
</dbReference>
<name>A0A1X2ERT8_9MYCO</name>
<dbReference type="InterPro" id="IPR050832">
    <property type="entry name" value="Bact_Acetyltransf"/>
</dbReference>
<dbReference type="PANTHER" id="PTHR43877:SF2">
    <property type="entry name" value="AMINOALKYLPHOSPHONATE N-ACETYLTRANSFERASE-RELATED"/>
    <property type="match status" value="1"/>
</dbReference>
<evidence type="ECO:0000256" key="1">
    <source>
        <dbReference type="ARBA" id="ARBA00022679"/>
    </source>
</evidence>
<dbReference type="SUPFAM" id="SSF55729">
    <property type="entry name" value="Acyl-CoA N-acyltransferases (Nat)"/>
    <property type="match status" value="1"/>
</dbReference>
<gene>
    <name evidence="4" type="ORF">AWC31_10190</name>
</gene>
<organism evidence="4 5">
    <name type="scientific">Mycolicibacterium wolinskyi</name>
    <dbReference type="NCBI Taxonomy" id="59750"/>
    <lineage>
        <taxon>Bacteria</taxon>
        <taxon>Bacillati</taxon>
        <taxon>Actinomycetota</taxon>
        <taxon>Actinomycetes</taxon>
        <taxon>Mycobacteriales</taxon>
        <taxon>Mycobacteriaceae</taxon>
        <taxon>Mycolicibacterium</taxon>
    </lineage>
</organism>
<dbReference type="PROSITE" id="PS51186">
    <property type="entry name" value="GNAT"/>
    <property type="match status" value="1"/>
</dbReference>
<evidence type="ECO:0000313" key="5">
    <source>
        <dbReference type="Proteomes" id="UP000193964"/>
    </source>
</evidence>
<keyword evidence="1" id="KW-0808">Transferase</keyword>
<comment type="caution">
    <text evidence="4">The sequence shown here is derived from an EMBL/GenBank/DDBJ whole genome shotgun (WGS) entry which is preliminary data.</text>
</comment>
<keyword evidence="2" id="KW-0012">Acyltransferase</keyword>
<dbReference type="EMBL" id="LQQA01000035">
    <property type="protein sequence ID" value="ORX08877.1"/>
    <property type="molecule type" value="Genomic_DNA"/>
</dbReference>